<dbReference type="AlphaFoldDB" id="A0A426Z0E1"/>
<evidence type="ECO:0000313" key="2">
    <source>
        <dbReference type="Proteomes" id="UP000287651"/>
    </source>
</evidence>
<reference evidence="1 2" key="1">
    <citation type="journal article" date="2014" name="Agronomy (Basel)">
        <title>A Draft Genome Sequence for Ensete ventricosum, the Drought-Tolerant Tree Against Hunger.</title>
        <authorList>
            <person name="Harrison J."/>
            <person name="Moore K.A."/>
            <person name="Paszkiewicz K."/>
            <person name="Jones T."/>
            <person name="Grant M."/>
            <person name="Ambacheew D."/>
            <person name="Muzemil S."/>
            <person name="Studholme D.J."/>
        </authorList>
    </citation>
    <scope>NUCLEOTIDE SEQUENCE [LARGE SCALE GENOMIC DNA]</scope>
</reference>
<name>A0A426Z0E1_ENSVE</name>
<dbReference type="Proteomes" id="UP000287651">
    <property type="component" value="Unassembled WGS sequence"/>
</dbReference>
<accession>A0A426Z0E1</accession>
<organism evidence="1 2">
    <name type="scientific">Ensete ventricosum</name>
    <name type="common">Abyssinian banana</name>
    <name type="synonym">Musa ensete</name>
    <dbReference type="NCBI Taxonomy" id="4639"/>
    <lineage>
        <taxon>Eukaryota</taxon>
        <taxon>Viridiplantae</taxon>
        <taxon>Streptophyta</taxon>
        <taxon>Embryophyta</taxon>
        <taxon>Tracheophyta</taxon>
        <taxon>Spermatophyta</taxon>
        <taxon>Magnoliopsida</taxon>
        <taxon>Liliopsida</taxon>
        <taxon>Zingiberales</taxon>
        <taxon>Musaceae</taxon>
        <taxon>Ensete</taxon>
    </lineage>
</organism>
<proteinExistence type="predicted"/>
<evidence type="ECO:0000313" key="1">
    <source>
        <dbReference type="EMBL" id="RRT57351.1"/>
    </source>
</evidence>
<sequence>MFPLRFPNSGIRAKVVHAKIGFKLCVMIFNRVEPFYVFVAAISKDGSTAYGLCCLLAGVVDCGQALVEAVDCHQGPLQWVARLRQELTATRN</sequence>
<dbReference type="EMBL" id="AMZH03009202">
    <property type="protein sequence ID" value="RRT57351.1"/>
    <property type="molecule type" value="Genomic_DNA"/>
</dbReference>
<comment type="caution">
    <text evidence="1">The sequence shown here is derived from an EMBL/GenBank/DDBJ whole genome shotgun (WGS) entry which is preliminary data.</text>
</comment>
<gene>
    <name evidence="1" type="ORF">B296_00028083</name>
</gene>
<protein>
    <submittedName>
        <fullName evidence="1">Uncharacterized protein</fullName>
    </submittedName>
</protein>